<dbReference type="InterPro" id="IPR041654">
    <property type="entry name" value="StyA_sbd"/>
</dbReference>
<reference evidence="2 3" key="1">
    <citation type="submission" date="2015-03" db="EMBL/GenBank/DDBJ databases">
        <authorList>
            <person name="Murphy D."/>
        </authorList>
    </citation>
    <scope>NUCLEOTIDE SEQUENCE [LARGE SCALE GENOMIC DNA]</scope>
    <source>
        <strain evidence="2 3">PAP088</strain>
    </source>
</reference>
<dbReference type="InterPro" id="IPR036188">
    <property type="entry name" value="FAD/NAD-bd_sf"/>
</dbReference>
<feature type="domain" description="Styrene monooxygenase StyA putative substrate binding" evidence="1">
    <location>
        <begin position="157"/>
        <end position="271"/>
    </location>
</feature>
<dbReference type="RefSeq" id="WP_016891390.1">
    <property type="nucleotide sequence ID" value="NZ_CSWP01000013.1"/>
</dbReference>
<dbReference type="Proteomes" id="UP000045782">
    <property type="component" value="Unassembled WGS sequence"/>
</dbReference>
<evidence type="ECO:0000259" key="1">
    <source>
        <dbReference type="Pfam" id="PF17885"/>
    </source>
</evidence>
<dbReference type="Gene3D" id="3.50.50.60">
    <property type="entry name" value="FAD/NAD(P)-binding domain"/>
    <property type="match status" value="3"/>
</dbReference>
<dbReference type="EMBL" id="CSWP01000013">
    <property type="protein sequence ID" value="CPV71304.1"/>
    <property type="molecule type" value="Genomic_DNA"/>
</dbReference>
<proteinExistence type="predicted"/>
<evidence type="ECO:0000313" key="3">
    <source>
        <dbReference type="Proteomes" id="UP000045782"/>
    </source>
</evidence>
<dbReference type="SUPFAM" id="SSF51905">
    <property type="entry name" value="FAD/NAD(P)-binding domain"/>
    <property type="match status" value="1"/>
</dbReference>
<gene>
    <name evidence="2" type="ORF">ERS075579_04984</name>
</gene>
<evidence type="ECO:0000313" key="2">
    <source>
        <dbReference type="EMBL" id="CPV71304.1"/>
    </source>
</evidence>
<dbReference type="Pfam" id="PF17885">
    <property type="entry name" value="Smoa_sbd"/>
    <property type="match status" value="1"/>
</dbReference>
<name>A0A0U0ZVK9_9MYCO</name>
<sequence length="457" mass="49054">MTTKHGRKAAIIGAGQTGATAALGLLDKGFDVTVYSDRNQRSLREDVPATGTALIFGQAQRAEASLGLTSYLEPGPTASGLSVRLVDGTEPGRPEVIAFDADFDGGTRSVAVDTRLKADDRLTQFQERGGRFVVEQVHPERLDGIAAEHDLTLVATGRSGLSSLFPVDASRTVYDRPQRRLLMLTVAGLGHGPDVFAHRGPAGAAHSAFSFITDQGEAWWGPYLHKDAGPSWSFLTWAKPGSDWERRYAEVDSAASALRAVTDVHREYIDWDLPEVLSLNVIEEDPHSWITGAVTQLVRHGVGHTASGHPVAALGDTAVAYDPIAGQGAQGGLVQAAALVHKAATHDGPFDTAWLTAAFEEFYDRRARAAQLVTRLYLGDDELHDYGDLFFAAGHVHQGFASKLFSLLDDPKPFERVTSVEAAKELITEWAGEPADAILERFSPAGRFARSGLAPAA</sequence>
<dbReference type="AlphaFoldDB" id="A0A0U0ZVK9"/>
<protein>
    <submittedName>
        <fullName evidence="2">Putative oxygenase</fullName>
    </submittedName>
</protein>
<accession>A0A0U0ZVK9</accession>
<organism evidence="2 3">
    <name type="scientific">Mycobacteroides abscessus</name>
    <dbReference type="NCBI Taxonomy" id="36809"/>
    <lineage>
        <taxon>Bacteria</taxon>
        <taxon>Bacillati</taxon>
        <taxon>Actinomycetota</taxon>
        <taxon>Actinomycetes</taxon>
        <taxon>Mycobacteriales</taxon>
        <taxon>Mycobacteriaceae</taxon>
        <taxon>Mycobacteroides</taxon>
    </lineage>
</organism>